<evidence type="ECO:0000256" key="3">
    <source>
        <dbReference type="ARBA" id="ARBA00022723"/>
    </source>
</evidence>
<evidence type="ECO:0000256" key="4">
    <source>
        <dbReference type="ARBA" id="ARBA00022729"/>
    </source>
</evidence>
<evidence type="ECO:0000259" key="7">
    <source>
        <dbReference type="Pfam" id="PF00884"/>
    </source>
</evidence>
<dbReference type="InterPro" id="IPR050738">
    <property type="entry name" value="Sulfatase"/>
</dbReference>
<dbReference type="GO" id="GO:0046872">
    <property type="term" value="F:metal ion binding"/>
    <property type="evidence" value="ECO:0007669"/>
    <property type="project" value="UniProtKB-KW"/>
</dbReference>
<dbReference type="RefSeq" id="WP_027471553.1">
    <property type="nucleotide sequence ID" value="NZ_BAMD01000012.1"/>
</dbReference>
<keyword evidence="9" id="KW-1185">Reference proteome</keyword>
<keyword evidence="3" id="KW-0479">Metal-binding</keyword>
<dbReference type="InterPro" id="IPR000917">
    <property type="entry name" value="Sulfatase_N"/>
</dbReference>
<reference evidence="8" key="1">
    <citation type="journal article" date="2014" name="Genome Announc.">
        <title>Draft Genome Sequence of Cytophaga fermentans JCM 21142T, a Facultative Anaerobe Isolated from Marine Mud.</title>
        <authorList>
            <person name="Starns D."/>
            <person name="Oshima K."/>
            <person name="Suda W."/>
            <person name="Iino T."/>
            <person name="Yuki M."/>
            <person name="Inoue J."/>
            <person name="Kitamura K."/>
            <person name="Iida T."/>
            <person name="Darby A."/>
            <person name="Hattori M."/>
            <person name="Ohkuma M."/>
        </authorList>
    </citation>
    <scope>NUCLEOTIDE SEQUENCE [LARGE SCALE GENOMIC DNA]</scope>
    <source>
        <strain evidence="8">JCM 21142</strain>
    </source>
</reference>
<sequence>MKIVNLLQVLLLVVFSACQQPKQEAKKLPEKPNIIFLFADDQCHSTIHALGNKEVITPNLDKLVRNGVTFTNAYNMGSWSGAVCLASRAMLNTGKPVWKANAGVRSVNKGEAQSWAQMMSAQGYETYMTGKWHVSFPAAKHFDHTKHIRGGMPKDNWNHAAMVKKFKNLKKGEDYRDFMPTGYNRPLSKDDHSWSPTDTLNGGYWEGGQHWSEVLRDDAIAFINQAKTSEKPFFMYLAFNAPHDPRQAPQEFQDMYDEESLSVPQNFQPLYPEAEAIGNGPSLRDAALAPFPRTKYATRVHLKEYYASITHMDAQIGKILKAVEESGKADNTYIIYSADHGLAVGDHGLFGKQNMYDHSMRPPFMIIGPGLQKGKKVDAEIYLQDAMATALDLAGSTQKDSVFFHSVLPLALGQQEKSNYSAIYGGYLDLQRMIREDGYKLILYPGIHQLKLFNIDADPLEMKNLADSPEQKQRIKQMFTALKTLQSEVGDKLNLDDYYKL</sequence>
<dbReference type="Proteomes" id="UP000019402">
    <property type="component" value="Unassembled WGS sequence"/>
</dbReference>
<dbReference type="GO" id="GO:0004065">
    <property type="term" value="F:arylsulfatase activity"/>
    <property type="evidence" value="ECO:0007669"/>
    <property type="project" value="TreeGrafter"/>
</dbReference>
<evidence type="ECO:0000256" key="1">
    <source>
        <dbReference type="ARBA" id="ARBA00001913"/>
    </source>
</evidence>
<comment type="cofactor">
    <cofactor evidence="1">
        <name>Ca(2+)</name>
        <dbReference type="ChEBI" id="CHEBI:29108"/>
    </cofactor>
</comment>
<keyword evidence="6" id="KW-0106">Calcium</keyword>
<dbReference type="OrthoDB" id="9765065at2"/>
<organism evidence="8 9">
    <name type="scientific">Saccharicrinis fermentans DSM 9555 = JCM 21142</name>
    <dbReference type="NCBI Taxonomy" id="869213"/>
    <lineage>
        <taxon>Bacteria</taxon>
        <taxon>Pseudomonadati</taxon>
        <taxon>Bacteroidota</taxon>
        <taxon>Bacteroidia</taxon>
        <taxon>Marinilabiliales</taxon>
        <taxon>Marinilabiliaceae</taxon>
        <taxon>Saccharicrinis</taxon>
    </lineage>
</organism>
<dbReference type="InterPro" id="IPR017850">
    <property type="entry name" value="Alkaline_phosphatase_core_sf"/>
</dbReference>
<dbReference type="PANTHER" id="PTHR42693">
    <property type="entry name" value="ARYLSULFATASE FAMILY MEMBER"/>
    <property type="match status" value="1"/>
</dbReference>
<comment type="caution">
    <text evidence="8">The sequence shown here is derived from an EMBL/GenBank/DDBJ whole genome shotgun (WGS) entry which is preliminary data.</text>
</comment>
<accession>W7XWI6</accession>
<dbReference type="Pfam" id="PF00884">
    <property type="entry name" value="Sulfatase"/>
    <property type="match status" value="1"/>
</dbReference>
<evidence type="ECO:0000256" key="6">
    <source>
        <dbReference type="ARBA" id="ARBA00022837"/>
    </source>
</evidence>
<dbReference type="Gene3D" id="3.40.720.10">
    <property type="entry name" value="Alkaline Phosphatase, subunit A"/>
    <property type="match status" value="1"/>
</dbReference>
<evidence type="ECO:0000313" key="8">
    <source>
        <dbReference type="EMBL" id="GAF02690.1"/>
    </source>
</evidence>
<dbReference type="AlphaFoldDB" id="W7XWI6"/>
<keyword evidence="5" id="KW-0378">Hydrolase</keyword>
<feature type="domain" description="Sulfatase N-terminal" evidence="7">
    <location>
        <begin position="32"/>
        <end position="395"/>
    </location>
</feature>
<dbReference type="CDD" id="cd16155">
    <property type="entry name" value="sulfatase_like"/>
    <property type="match status" value="1"/>
</dbReference>
<comment type="similarity">
    <text evidence="2">Belongs to the sulfatase family.</text>
</comment>
<dbReference type="STRING" id="869213.GCA_000517085_01826"/>
<keyword evidence="4" id="KW-0732">Signal</keyword>
<proteinExistence type="inferred from homology"/>
<dbReference type="EMBL" id="BAMD01000012">
    <property type="protein sequence ID" value="GAF02690.1"/>
    <property type="molecule type" value="Genomic_DNA"/>
</dbReference>
<evidence type="ECO:0000313" key="9">
    <source>
        <dbReference type="Proteomes" id="UP000019402"/>
    </source>
</evidence>
<evidence type="ECO:0000256" key="2">
    <source>
        <dbReference type="ARBA" id="ARBA00008779"/>
    </source>
</evidence>
<gene>
    <name evidence="8" type="ORF">JCM21142_31330</name>
</gene>
<dbReference type="SUPFAM" id="SSF53649">
    <property type="entry name" value="Alkaline phosphatase-like"/>
    <property type="match status" value="1"/>
</dbReference>
<dbReference type="eggNOG" id="COG3119">
    <property type="taxonomic scope" value="Bacteria"/>
</dbReference>
<dbReference type="PANTHER" id="PTHR42693:SF42">
    <property type="entry name" value="ARYLSULFATASE G"/>
    <property type="match status" value="1"/>
</dbReference>
<dbReference type="PROSITE" id="PS51257">
    <property type="entry name" value="PROKAR_LIPOPROTEIN"/>
    <property type="match status" value="1"/>
</dbReference>
<evidence type="ECO:0000256" key="5">
    <source>
        <dbReference type="ARBA" id="ARBA00022801"/>
    </source>
</evidence>
<name>W7XWI6_9BACT</name>
<protein>
    <submittedName>
        <fullName evidence="8">Arylsulfatase</fullName>
    </submittedName>
</protein>